<gene>
    <name evidence="1" type="ORF">NWE54_06220</name>
</gene>
<organism evidence="1">
    <name type="scientific">Bosea sp. NBC_00436</name>
    <dbReference type="NCBI Taxonomy" id="2969620"/>
    <lineage>
        <taxon>Bacteria</taxon>
        <taxon>Pseudomonadati</taxon>
        <taxon>Pseudomonadota</taxon>
        <taxon>Alphaproteobacteria</taxon>
        <taxon>Hyphomicrobiales</taxon>
        <taxon>Boseaceae</taxon>
        <taxon>Bosea</taxon>
    </lineage>
</organism>
<name>A0A9E7ZM61_9HYPH</name>
<evidence type="ECO:0000313" key="1">
    <source>
        <dbReference type="EMBL" id="UZF88380.1"/>
    </source>
</evidence>
<reference evidence="1" key="1">
    <citation type="submission" date="2022-08" db="EMBL/GenBank/DDBJ databases">
        <title>Complete Genome Sequences of 2 Bosea sp. soil isolates.</title>
        <authorList>
            <person name="Alvarez Arevalo M."/>
            <person name="Sterndorff E.B."/>
            <person name="Faurdal D."/>
            <person name="Joergensen T.S."/>
            <person name="Weber T."/>
        </authorList>
    </citation>
    <scope>NUCLEOTIDE SEQUENCE</scope>
    <source>
        <strain evidence="1">NBC_00436</strain>
    </source>
</reference>
<proteinExistence type="predicted"/>
<sequence length="71" mass="7990">MRKTIVLTLALLSAGCAGQGDRRSRDEANCDSYGFSRGTDGYANCLMTADRDWKRDETRRVERSGEPIYPE</sequence>
<protein>
    <recommendedName>
        <fullName evidence="2">Lipoprotein</fullName>
    </recommendedName>
</protein>
<dbReference type="PROSITE" id="PS51257">
    <property type="entry name" value="PROKAR_LIPOPROTEIN"/>
    <property type="match status" value="1"/>
</dbReference>
<dbReference type="AlphaFoldDB" id="A0A9E7ZM61"/>
<accession>A0A9E7ZM61</accession>
<evidence type="ECO:0008006" key="2">
    <source>
        <dbReference type="Google" id="ProtNLM"/>
    </source>
</evidence>
<dbReference type="EMBL" id="CP102774">
    <property type="protein sequence ID" value="UZF88380.1"/>
    <property type="molecule type" value="Genomic_DNA"/>
</dbReference>